<keyword evidence="1 4" id="KW-0349">Heme</keyword>
<keyword evidence="2 4" id="KW-0479">Metal-binding</keyword>
<dbReference type="PROSITE" id="PS51257">
    <property type="entry name" value="PROKAR_LIPOPROTEIN"/>
    <property type="match status" value="1"/>
</dbReference>
<sequence length="121" mass="12543">MGVRIAFIAALLLTGCENVGIAPNPAGAEAAARGRVAAERLGCGACHVIPGIWPAGTSGPSLENFRHRAAIAGRYANRPDRLADFLLDPSETAMPRQPMSARDAADIAAFLHSAPQSANAR</sequence>
<dbReference type="InterPro" id="IPR036909">
    <property type="entry name" value="Cyt_c-like_dom_sf"/>
</dbReference>
<accession>A0ABU8S1T1</accession>
<proteinExistence type="predicted"/>
<keyword evidence="7" id="KW-1185">Reference proteome</keyword>
<dbReference type="RefSeq" id="WP_339588866.1">
    <property type="nucleotide sequence ID" value="NZ_JBBHJZ010000005.1"/>
</dbReference>
<dbReference type="Proteomes" id="UP001361239">
    <property type="component" value="Unassembled WGS sequence"/>
</dbReference>
<gene>
    <name evidence="6" type="ORF">WG901_19875</name>
</gene>
<comment type="caution">
    <text evidence="6">The sequence shown here is derived from an EMBL/GenBank/DDBJ whole genome shotgun (WGS) entry which is preliminary data.</text>
</comment>
<evidence type="ECO:0000313" key="7">
    <source>
        <dbReference type="Proteomes" id="UP001361239"/>
    </source>
</evidence>
<organism evidence="6 7">
    <name type="scientific">Novosphingobium anseongense</name>
    <dbReference type="NCBI Taxonomy" id="3133436"/>
    <lineage>
        <taxon>Bacteria</taxon>
        <taxon>Pseudomonadati</taxon>
        <taxon>Pseudomonadota</taxon>
        <taxon>Alphaproteobacteria</taxon>
        <taxon>Sphingomonadales</taxon>
        <taxon>Sphingomonadaceae</taxon>
        <taxon>Novosphingobium</taxon>
    </lineage>
</organism>
<dbReference type="Gene3D" id="1.10.760.10">
    <property type="entry name" value="Cytochrome c-like domain"/>
    <property type="match status" value="1"/>
</dbReference>
<evidence type="ECO:0000256" key="3">
    <source>
        <dbReference type="ARBA" id="ARBA00023004"/>
    </source>
</evidence>
<name>A0ABU8S1T1_9SPHN</name>
<dbReference type="PROSITE" id="PS51007">
    <property type="entry name" value="CYTC"/>
    <property type="match status" value="1"/>
</dbReference>
<keyword evidence="3 4" id="KW-0408">Iron</keyword>
<dbReference type="InterPro" id="IPR009056">
    <property type="entry name" value="Cyt_c-like_dom"/>
</dbReference>
<evidence type="ECO:0000256" key="1">
    <source>
        <dbReference type="ARBA" id="ARBA00022617"/>
    </source>
</evidence>
<protein>
    <submittedName>
        <fullName evidence="6">Cytochrome C</fullName>
    </submittedName>
</protein>
<dbReference type="EMBL" id="JBBHJZ010000005">
    <property type="protein sequence ID" value="MEJ5978922.1"/>
    <property type="molecule type" value="Genomic_DNA"/>
</dbReference>
<evidence type="ECO:0000256" key="2">
    <source>
        <dbReference type="ARBA" id="ARBA00022723"/>
    </source>
</evidence>
<evidence type="ECO:0000313" key="6">
    <source>
        <dbReference type="EMBL" id="MEJ5978922.1"/>
    </source>
</evidence>
<reference evidence="6 7" key="1">
    <citation type="submission" date="2024-03" db="EMBL/GenBank/DDBJ databases">
        <authorList>
            <person name="Jo J.-H."/>
        </authorList>
    </citation>
    <scope>NUCLEOTIDE SEQUENCE [LARGE SCALE GENOMIC DNA]</scope>
    <source>
        <strain evidence="6 7">PS1R-30</strain>
    </source>
</reference>
<evidence type="ECO:0000256" key="4">
    <source>
        <dbReference type="PROSITE-ProRule" id="PRU00433"/>
    </source>
</evidence>
<dbReference type="SUPFAM" id="SSF46626">
    <property type="entry name" value="Cytochrome c"/>
    <property type="match status" value="1"/>
</dbReference>
<feature type="domain" description="Cytochrome c" evidence="5">
    <location>
        <begin position="29"/>
        <end position="115"/>
    </location>
</feature>
<evidence type="ECO:0000259" key="5">
    <source>
        <dbReference type="PROSITE" id="PS51007"/>
    </source>
</evidence>